<dbReference type="PANTHER" id="PTHR31903:SF6">
    <property type="entry name" value="F12F1.11-RELATED"/>
    <property type="match status" value="1"/>
</dbReference>
<proteinExistence type="evidence at transcript level"/>
<evidence type="ECO:0000313" key="1">
    <source>
        <dbReference type="EMBL" id="ABK21591.1"/>
    </source>
</evidence>
<dbReference type="PANTHER" id="PTHR31903">
    <property type="entry name" value="F12F1.11-RELATED"/>
    <property type="match status" value="1"/>
</dbReference>
<accession>A9NLT0</accession>
<dbReference type="AlphaFoldDB" id="A9NLT0"/>
<organism evidence="1">
    <name type="scientific">Picea sitchensis</name>
    <name type="common">Sitka spruce</name>
    <name type="synonym">Pinus sitchensis</name>
    <dbReference type="NCBI Taxonomy" id="3332"/>
    <lineage>
        <taxon>Eukaryota</taxon>
        <taxon>Viridiplantae</taxon>
        <taxon>Streptophyta</taxon>
        <taxon>Embryophyta</taxon>
        <taxon>Tracheophyta</taxon>
        <taxon>Spermatophyta</taxon>
        <taxon>Pinopsida</taxon>
        <taxon>Pinidae</taxon>
        <taxon>Conifers I</taxon>
        <taxon>Pinales</taxon>
        <taxon>Pinaceae</taxon>
        <taxon>Picea</taxon>
    </lineage>
</organism>
<sequence>MSSQRKLKTISVPKFLPETIMTLSITLPQEDQEVLFYLIACSLKALLMEINQGKSSRRGRKNRSSHSPSLDCSCFQCYVSFWGRWDGSPNRDLIHEAIEMFEDHMEGIGTASESRRNGKKMKAKEEKLHPKELITWLGLNSDLGRENSVVGGAGKLIVKSDQASDYSGKVEKSRSQVKECFHTAGLDRSYMRRMVLPLMGFLTENLWTVWSPLK</sequence>
<protein>
    <submittedName>
        <fullName evidence="1">Uncharacterized protein</fullName>
    </submittedName>
</protein>
<dbReference type="EMBL" id="EF082218">
    <property type="protein sequence ID" value="ABK21591.1"/>
    <property type="molecule type" value="mRNA"/>
</dbReference>
<name>A9NLT0_PICSI</name>
<reference evidence="1" key="1">
    <citation type="journal article" date="2008" name="BMC Genomics">
        <title>A conifer genomics resource of 200,000 spruce (Picea spp.) ESTs and 6,464 high-quality, sequence-finished full-length cDNAs for Sitka spruce (Picea sitchensis).</title>
        <authorList>
            <person name="Ralph S.G."/>
            <person name="Chun H.J."/>
            <person name="Kolosova N."/>
            <person name="Cooper D."/>
            <person name="Oddy C."/>
            <person name="Ritland C.E."/>
            <person name="Kirkpatrick R."/>
            <person name="Moore R."/>
            <person name="Barber S."/>
            <person name="Holt R.A."/>
            <person name="Jones S.J."/>
            <person name="Marra M.A."/>
            <person name="Douglas C.J."/>
            <person name="Ritland K."/>
            <person name="Bohlmann J."/>
        </authorList>
    </citation>
    <scope>NUCLEOTIDE SEQUENCE</scope>
    <source>
        <tissue evidence="1">Green portion of the leader tissue</tissue>
    </source>
</reference>